<dbReference type="FunFam" id="3.40.1190.10:FF:000011">
    <property type="entry name" value="Folylpolyglutamate synthase/dihydrofolate synthase"/>
    <property type="match status" value="1"/>
</dbReference>
<dbReference type="GO" id="GO:0008841">
    <property type="term" value="F:dihydrofolate synthase activity"/>
    <property type="evidence" value="ECO:0007669"/>
    <property type="project" value="TreeGrafter"/>
</dbReference>
<keyword evidence="4 11" id="KW-0436">Ligase</keyword>
<dbReference type="InterPro" id="IPR004101">
    <property type="entry name" value="Mur_ligase_C"/>
</dbReference>
<evidence type="ECO:0000256" key="3">
    <source>
        <dbReference type="ARBA" id="ARBA00013025"/>
    </source>
</evidence>
<dbReference type="GO" id="GO:0004326">
    <property type="term" value="F:tetrahydrofolylpolyglutamate synthase activity"/>
    <property type="evidence" value="ECO:0007669"/>
    <property type="project" value="UniProtKB-EC"/>
</dbReference>
<evidence type="ECO:0000256" key="8">
    <source>
        <dbReference type="ARBA" id="ARBA00022842"/>
    </source>
</evidence>
<gene>
    <name evidence="14" type="primary">fgs_2</name>
    <name evidence="14" type="ORF">BEI61_05017</name>
</gene>
<dbReference type="AlphaFoldDB" id="A0A1E3A625"/>
<evidence type="ECO:0000256" key="10">
    <source>
        <dbReference type="ARBA" id="ARBA00047493"/>
    </source>
</evidence>
<evidence type="ECO:0000256" key="11">
    <source>
        <dbReference type="PIRNR" id="PIRNR001563"/>
    </source>
</evidence>
<comment type="catalytic activity">
    <reaction evidence="10">
        <text>(6S)-5,6,7,8-tetrahydrofolyl-(gamma-L-Glu)(n) + L-glutamate + ATP = (6S)-5,6,7,8-tetrahydrofolyl-(gamma-L-Glu)(n+1) + ADP + phosphate + H(+)</text>
        <dbReference type="Rhea" id="RHEA:10580"/>
        <dbReference type="Rhea" id="RHEA-COMP:14738"/>
        <dbReference type="Rhea" id="RHEA-COMP:14740"/>
        <dbReference type="ChEBI" id="CHEBI:15378"/>
        <dbReference type="ChEBI" id="CHEBI:29985"/>
        <dbReference type="ChEBI" id="CHEBI:30616"/>
        <dbReference type="ChEBI" id="CHEBI:43474"/>
        <dbReference type="ChEBI" id="CHEBI:141005"/>
        <dbReference type="ChEBI" id="CHEBI:456216"/>
        <dbReference type="EC" id="6.3.2.17"/>
    </reaction>
</comment>
<dbReference type="PIRSF" id="PIRSF001563">
    <property type="entry name" value="Folylpolyglu_synth"/>
    <property type="match status" value="1"/>
</dbReference>
<evidence type="ECO:0000256" key="2">
    <source>
        <dbReference type="ARBA" id="ARBA00008276"/>
    </source>
</evidence>
<dbReference type="SUPFAM" id="SSF53623">
    <property type="entry name" value="MurD-like peptide ligases, catalytic domain"/>
    <property type="match status" value="1"/>
</dbReference>
<dbReference type="RefSeq" id="WP_069154433.1">
    <property type="nucleotide sequence ID" value="NZ_MCGH01000003.1"/>
</dbReference>
<dbReference type="Proteomes" id="UP000094067">
    <property type="component" value="Unassembled WGS sequence"/>
</dbReference>
<comment type="caution">
    <text evidence="14">The sequence shown here is derived from an EMBL/GenBank/DDBJ whole genome shotgun (WGS) entry which is preliminary data.</text>
</comment>
<evidence type="ECO:0000313" key="14">
    <source>
        <dbReference type="EMBL" id="ODM04213.1"/>
    </source>
</evidence>
<evidence type="ECO:0000256" key="1">
    <source>
        <dbReference type="ARBA" id="ARBA00001946"/>
    </source>
</evidence>
<dbReference type="Gene3D" id="3.40.1190.10">
    <property type="entry name" value="Mur-like, catalytic domain"/>
    <property type="match status" value="1"/>
</dbReference>
<keyword evidence="7 11" id="KW-0067">ATP-binding</keyword>
<organism evidence="14 15">
    <name type="scientific">Eisenbergiella tayi</name>
    <dbReference type="NCBI Taxonomy" id="1432052"/>
    <lineage>
        <taxon>Bacteria</taxon>
        <taxon>Bacillati</taxon>
        <taxon>Bacillota</taxon>
        <taxon>Clostridia</taxon>
        <taxon>Lachnospirales</taxon>
        <taxon>Lachnospiraceae</taxon>
        <taxon>Eisenbergiella</taxon>
    </lineage>
</organism>
<keyword evidence="5" id="KW-0479">Metal-binding</keyword>
<dbReference type="SUPFAM" id="SSF53244">
    <property type="entry name" value="MurD-like peptide ligases, peptide-binding domain"/>
    <property type="match status" value="1"/>
</dbReference>
<name>A0A1E3A625_9FIRM</name>
<dbReference type="Pfam" id="PF08245">
    <property type="entry name" value="Mur_ligase_M"/>
    <property type="match status" value="1"/>
</dbReference>
<evidence type="ECO:0000256" key="9">
    <source>
        <dbReference type="ARBA" id="ARBA00030592"/>
    </source>
</evidence>
<evidence type="ECO:0000256" key="7">
    <source>
        <dbReference type="ARBA" id="ARBA00022840"/>
    </source>
</evidence>
<evidence type="ECO:0000256" key="4">
    <source>
        <dbReference type="ARBA" id="ARBA00022598"/>
    </source>
</evidence>
<feature type="domain" description="Mur ligase central" evidence="13">
    <location>
        <begin position="44"/>
        <end position="266"/>
    </location>
</feature>
<dbReference type="InterPro" id="IPR001645">
    <property type="entry name" value="Folylpolyglutamate_synth"/>
</dbReference>
<evidence type="ECO:0000313" key="15">
    <source>
        <dbReference type="Proteomes" id="UP000094067"/>
    </source>
</evidence>
<proteinExistence type="inferred from homology"/>
<dbReference type="GO" id="GO:0005737">
    <property type="term" value="C:cytoplasm"/>
    <property type="evidence" value="ECO:0007669"/>
    <property type="project" value="TreeGrafter"/>
</dbReference>
<evidence type="ECO:0000256" key="6">
    <source>
        <dbReference type="ARBA" id="ARBA00022741"/>
    </source>
</evidence>
<dbReference type="InterPro" id="IPR018109">
    <property type="entry name" value="Folylpolyglutamate_synth_CS"/>
</dbReference>
<dbReference type="PANTHER" id="PTHR11136">
    <property type="entry name" value="FOLYLPOLYGLUTAMATE SYNTHASE-RELATED"/>
    <property type="match status" value="1"/>
</dbReference>
<dbReference type="Gene3D" id="3.90.190.20">
    <property type="entry name" value="Mur ligase, C-terminal domain"/>
    <property type="match status" value="1"/>
</dbReference>
<dbReference type="GO" id="GO:0005524">
    <property type="term" value="F:ATP binding"/>
    <property type="evidence" value="ECO:0007669"/>
    <property type="project" value="UniProtKB-KW"/>
</dbReference>
<dbReference type="EMBL" id="MCGH01000003">
    <property type="protein sequence ID" value="ODM04213.1"/>
    <property type="molecule type" value="Genomic_DNA"/>
</dbReference>
<dbReference type="PATRIC" id="fig|1432052.4.peg.5574"/>
<dbReference type="InterPro" id="IPR036565">
    <property type="entry name" value="Mur-like_cat_sf"/>
</dbReference>
<dbReference type="NCBIfam" id="TIGR01499">
    <property type="entry name" value="folC"/>
    <property type="match status" value="1"/>
</dbReference>
<dbReference type="PROSITE" id="PS01012">
    <property type="entry name" value="FOLYLPOLYGLU_SYNT_2"/>
    <property type="match status" value="1"/>
</dbReference>
<comment type="cofactor">
    <cofactor evidence="1">
        <name>Mg(2+)</name>
        <dbReference type="ChEBI" id="CHEBI:18420"/>
    </cofactor>
</comment>
<dbReference type="GO" id="GO:0046872">
    <property type="term" value="F:metal ion binding"/>
    <property type="evidence" value="ECO:0007669"/>
    <property type="project" value="UniProtKB-KW"/>
</dbReference>
<dbReference type="Pfam" id="PF02875">
    <property type="entry name" value="Mur_ligase_C"/>
    <property type="match status" value="1"/>
</dbReference>
<dbReference type="EC" id="6.3.2.17" evidence="3"/>
<feature type="domain" description="Mur ligase C-terminal" evidence="12">
    <location>
        <begin position="293"/>
        <end position="413"/>
    </location>
</feature>
<evidence type="ECO:0000259" key="12">
    <source>
        <dbReference type="Pfam" id="PF02875"/>
    </source>
</evidence>
<keyword evidence="8" id="KW-0460">Magnesium</keyword>
<comment type="similarity">
    <text evidence="2 11">Belongs to the folylpolyglutamate synthase family.</text>
</comment>
<dbReference type="PANTHER" id="PTHR11136:SF0">
    <property type="entry name" value="DIHYDROFOLATE SYNTHETASE-RELATED"/>
    <property type="match status" value="1"/>
</dbReference>
<accession>A0A1E3A625</accession>
<evidence type="ECO:0000256" key="5">
    <source>
        <dbReference type="ARBA" id="ARBA00022723"/>
    </source>
</evidence>
<keyword evidence="6 11" id="KW-0547">Nucleotide-binding</keyword>
<evidence type="ECO:0000259" key="13">
    <source>
        <dbReference type="Pfam" id="PF08245"/>
    </source>
</evidence>
<dbReference type="InterPro" id="IPR013221">
    <property type="entry name" value="Mur_ligase_cen"/>
</dbReference>
<sequence>MNYQQALAYAEECGQYGCVPGLENMRELLGRLGNPQEELAFVHIAGSNGKGSVMNFISTVLTEGGYKTGRYISPTIFEYRERFQINGKYISKAELGKFMEPVRDAAEAMAAEGKNHPTAFEMETALAFLWFREKKCDIVVLETGMGGLLDATNVIPAPLLCVLTSISMEHMAFLGDTLEKIAEHKAGIIKQGSSVVTVKQRPEAMKVIENACKRKEAPLSVLDPDKISAIKYGLEKQRFSYGNHKGLEITMAGIYQIENCALAAEALDRLGELGFPVKEEKLRLGLLHAKWQGRFEVIGKKPLFVADGAHNEDGAAKLADSIQFYFTNRRIIYIMGILKDKETEKMIRSTCPYAEAVITVAAPGNPRAVPAYELAGEVRRYHGNVTAADSLEEAVEMARLLAGKDDVILAFGSLSFLGDLIRIAENGAVRRDTHGR</sequence>
<protein>
    <recommendedName>
        <fullName evidence="3">tetrahydrofolate synthase</fullName>
        <ecNumber evidence="3">6.3.2.17</ecNumber>
    </recommendedName>
    <alternativeName>
        <fullName evidence="9">Tetrahydrofolylpolyglutamate synthase</fullName>
    </alternativeName>
</protein>
<dbReference type="InterPro" id="IPR036615">
    <property type="entry name" value="Mur_ligase_C_dom_sf"/>
</dbReference>
<reference evidence="14 15" key="1">
    <citation type="submission" date="2016-07" db="EMBL/GenBank/DDBJ databases">
        <title>Characterization of isolates of Eisenbergiella tayi derived from blood cultures, using whole genome sequencing.</title>
        <authorList>
            <person name="Burdz T."/>
            <person name="Wiebe D."/>
            <person name="Huynh C."/>
            <person name="Bernard K."/>
        </authorList>
    </citation>
    <scope>NUCLEOTIDE SEQUENCE [LARGE SCALE GENOMIC DNA]</scope>
    <source>
        <strain evidence="14 15">NML 110608</strain>
    </source>
</reference>